<organism evidence="3 4">
    <name type="scientific">Streptosporangium minutum</name>
    <dbReference type="NCBI Taxonomy" id="569862"/>
    <lineage>
        <taxon>Bacteria</taxon>
        <taxon>Bacillati</taxon>
        <taxon>Actinomycetota</taxon>
        <taxon>Actinomycetes</taxon>
        <taxon>Streptosporangiales</taxon>
        <taxon>Streptosporangiaceae</taxon>
        <taxon>Streptosporangium</taxon>
    </lineage>
</organism>
<sequence length="270" mass="30140">MTTGTALPPTQESDGGAEPGRITRARKWIVTAVAGALATLVSTVILGAWPWLLDRWADLRGQPHLITTAYAEEVRVGENVAFRRPLPLGPGQTLLPPGSRDKDVLDLLRREKAARTHGMTVTVVLRSTRRETIRILDVRPRVLETAPSWSGACMHFPAQGDAPVYKIAADLDDLRPGKGRKGGFLQKNLDLVEGERATVEISATAAKRYYRWDVQVDYLYGDSPDVRHVYVRDPAGEEFRLTGEAKRYRESYSTPPFSNDYRRVAREKTC</sequence>
<name>A0A243RAL5_9ACTN</name>
<dbReference type="Proteomes" id="UP000194761">
    <property type="component" value="Unassembled WGS sequence"/>
</dbReference>
<accession>A0A243RAL5</accession>
<evidence type="ECO:0000256" key="2">
    <source>
        <dbReference type="SAM" id="Phobius"/>
    </source>
</evidence>
<evidence type="ECO:0000256" key="1">
    <source>
        <dbReference type="SAM" id="MobiDB-lite"/>
    </source>
</evidence>
<evidence type="ECO:0000313" key="3">
    <source>
        <dbReference type="EMBL" id="OUC91696.1"/>
    </source>
</evidence>
<keyword evidence="4" id="KW-1185">Reference proteome</keyword>
<reference evidence="3 4" key="1">
    <citation type="submission" date="2017-05" db="EMBL/GenBank/DDBJ databases">
        <title>Biotechnological potential of actinobacteria isolated from South African environments.</title>
        <authorList>
            <person name="Le Roes-Hill M."/>
            <person name="Prins A."/>
            <person name="Durrell K.A."/>
        </authorList>
    </citation>
    <scope>NUCLEOTIDE SEQUENCE [LARGE SCALE GENOMIC DNA]</scope>
    <source>
        <strain evidence="3">M26</strain>
    </source>
</reference>
<dbReference type="AlphaFoldDB" id="A0A243RAL5"/>
<evidence type="ECO:0000313" key="4">
    <source>
        <dbReference type="Proteomes" id="UP000194761"/>
    </source>
</evidence>
<gene>
    <name evidence="3" type="ORF">CA984_32800</name>
</gene>
<feature type="compositionally biased region" description="Polar residues" evidence="1">
    <location>
        <begin position="1"/>
        <end position="13"/>
    </location>
</feature>
<keyword evidence="2" id="KW-1133">Transmembrane helix</keyword>
<comment type="caution">
    <text evidence="3">The sequence shown here is derived from an EMBL/GenBank/DDBJ whole genome shotgun (WGS) entry which is preliminary data.</text>
</comment>
<protein>
    <submittedName>
        <fullName evidence="3">Uncharacterized protein</fullName>
    </submittedName>
</protein>
<feature type="region of interest" description="Disordered" evidence="1">
    <location>
        <begin position="1"/>
        <end position="20"/>
    </location>
</feature>
<feature type="transmembrane region" description="Helical" evidence="2">
    <location>
        <begin position="28"/>
        <end position="52"/>
    </location>
</feature>
<dbReference type="RefSeq" id="WP_086577352.1">
    <property type="nucleotide sequence ID" value="NZ_NGFP01000206.1"/>
</dbReference>
<keyword evidence="2" id="KW-0812">Transmembrane</keyword>
<proteinExistence type="predicted"/>
<dbReference type="EMBL" id="NGFP01000206">
    <property type="protein sequence ID" value="OUC91696.1"/>
    <property type="molecule type" value="Genomic_DNA"/>
</dbReference>
<keyword evidence="2" id="KW-0472">Membrane</keyword>